<keyword evidence="5" id="KW-1185">Reference proteome</keyword>
<name>A0ABR2GS43_9EUKA</name>
<comment type="caution">
    <text evidence="4">The sequence shown here is derived from an EMBL/GenBank/DDBJ whole genome shotgun (WGS) entry which is preliminary data.</text>
</comment>
<organism evidence="4 5">
    <name type="scientific">Tritrichomonas musculus</name>
    <dbReference type="NCBI Taxonomy" id="1915356"/>
    <lineage>
        <taxon>Eukaryota</taxon>
        <taxon>Metamonada</taxon>
        <taxon>Parabasalia</taxon>
        <taxon>Tritrichomonadida</taxon>
        <taxon>Tritrichomonadidae</taxon>
        <taxon>Tritrichomonas</taxon>
    </lineage>
</organism>
<protein>
    <recommendedName>
        <fullName evidence="3">SWIM-type domain-containing protein</fullName>
    </recommendedName>
</protein>
<evidence type="ECO:0000256" key="2">
    <source>
        <dbReference type="SAM" id="MobiDB-lite"/>
    </source>
</evidence>
<evidence type="ECO:0000313" key="5">
    <source>
        <dbReference type="Proteomes" id="UP001470230"/>
    </source>
</evidence>
<evidence type="ECO:0000313" key="4">
    <source>
        <dbReference type="EMBL" id="KAK8836710.1"/>
    </source>
</evidence>
<gene>
    <name evidence="4" type="ORF">M9Y10_037648</name>
</gene>
<dbReference type="PROSITE" id="PS50966">
    <property type="entry name" value="ZF_SWIM"/>
    <property type="match status" value="1"/>
</dbReference>
<keyword evidence="1" id="KW-0863">Zinc-finger</keyword>
<feature type="region of interest" description="Disordered" evidence="2">
    <location>
        <begin position="208"/>
        <end position="249"/>
    </location>
</feature>
<feature type="domain" description="SWIM-type" evidence="3">
    <location>
        <begin position="44"/>
        <end position="83"/>
    </location>
</feature>
<evidence type="ECO:0000256" key="1">
    <source>
        <dbReference type="PROSITE-ProRule" id="PRU00325"/>
    </source>
</evidence>
<sequence>MRIAPDYPQFQFLSPVLVKKIQEQIKLSKKIIIESIDDNYHHAYHINNQSNLYDMRGNICSCNLTVFAGFPCCHLIKLYDIKKLGFPFEFVSPRWIKNNSTISISNKKSINEDDYFTDNQNIEEEDEEEEIKENINDIENIQSETQKGRYLILFHKGKELAKLGCQNQLIFKKICCQLQKAINEILQVSPDSFIDQALLSENELGDIDNGNNVNDNDNDNDNGQSLIVRDGNANLKGRKKRGRKAKQTNQVDFTKQQTCEICTLHHATKDCAFYKKKT</sequence>
<accession>A0ABR2GS43</accession>
<reference evidence="4 5" key="1">
    <citation type="submission" date="2024-04" db="EMBL/GenBank/DDBJ databases">
        <title>Tritrichomonas musculus Genome.</title>
        <authorList>
            <person name="Alves-Ferreira E."/>
            <person name="Grigg M."/>
            <person name="Lorenzi H."/>
            <person name="Galac M."/>
        </authorList>
    </citation>
    <scope>NUCLEOTIDE SEQUENCE [LARGE SCALE GENOMIC DNA]</scope>
    <source>
        <strain evidence="4 5">EAF2021</strain>
    </source>
</reference>
<proteinExistence type="predicted"/>
<dbReference type="Proteomes" id="UP001470230">
    <property type="component" value="Unassembled WGS sequence"/>
</dbReference>
<feature type="compositionally biased region" description="Basic residues" evidence="2">
    <location>
        <begin position="236"/>
        <end position="246"/>
    </location>
</feature>
<dbReference type="EMBL" id="JAPFFF010000064">
    <property type="protein sequence ID" value="KAK8836710.1"/>
    <property type="molecule type" value="Genomic_DNA"/>
</dbReference>
<keyword evidence="1" id="KW-0862">Zinc</keyword>
<keyword evidence="1" id="KW-0479">Metal-binding</keyword>
<dbReference type="InterPro" id="IPR007527">
    <property type="entry name" value="Znf_SWIM"/>
</dbReference>
<evidence type="ECO:0000259" key="3">
    <source>
        <dbReference type="PROSITE" id="PS50966"/>
    </source>
</evidence>